<sequence>MRVLISTYGTRGDVQPFVALAKALKAHGHVVALCTPTGFRGMVERHGIPYAHMDNAVLELTESVLRAPTRAEQRRLFKGFGAIVRAGLEDEWRAARELKPDVLVYHSKALGSHHIAEKLGTVELLAMPLPLTPTREFPVPIVPGFRLGGWLNALSYRVLTLANAVWAGATNDFRVKTLGLAPLSRFADPMKKADGSAVPALYAFSEQLLPRPTDWPPQARVTGCWFLDEADRWTPPAELQSFLEEGPPPIYVGFGSMGAAHAESRAATVLKAVALTGERAVLATGWGGLKAHEHPANVFMLESAPHDWLFPRMSAVVHHGGAGSTMAGLRAGKATVICPFLGDQPFWGHMVHRAGVGPQPVPQKSLKAERLAEAIRTALSSTVQAQAAAVGERIRAEDGAAHAVRLIEQMHWEWGHRPAAFRPWGPSRRR</sequence>
<accession>A0ABQ6QJ82</accession>
<dbReference type="InterPro" id="IPR002213">
    <property type="entry name" value="UDP_glucos_trans"/>
</dbReference>
<dbReference type="PANTHER" id="PTHR48050:SF13">
    <property type="entry name" value="STEROL 3-BETA-GLUCOSYLTRANSFERASE UGT80A2"/>
    <property type="match status" value="1"/>
</dbReference>
<reference evidence="3 4" key="1">
    <citation type="journal article" date="2024" name="Arch. Microbiol.">
        <title>Corallococcus caeni sp. nov., a novel myxobacterium isolated from activated sludge.</title>
        <authorList>
            <person name="Tomita S."/>
            <person name="Nakai R."/>
            <person name="Kuroda K."/>
            <person name="Kurashita H."/>
            <person name="Hatamoto M."/>
            <person name="Yamaguchi T."/>
            <person name="Narihiro T."/>
        </authorList>
    </citation>
    <scope>NUCLEOTIDE SEQUENCE [LARGE SCALE GENOMIC DNA]</scope>
    <source>
        <strain evidence="3 4">NO1</strain>
    </source>
</reference>
<feature type="domain" description="Erythromycin biosynthesis protein CIII-like C-terminal" evidence="2">
    <location>
        <begin position="293"/>
        <end position="390"/>
    </location>
</feature>
<dbReference type="Pfam" id="PF03033">
    <property type="entry name" value="Glyco_transf_28"/>
    <property type="match status" value="1"/>
</dbReference>
<evidence type="ECO:0000313" key="3">
    <source>
        <dbReference type="EMBL" id="GMU03766.1"/>
    </source>
</evidence>
<evidence type="ECO:0000313" key="4">
    <source>
        <dbReference type="Proteomes" id="UP001342631"/>
    </source>
</evidence>
<dbReference type="Proteomes" id="UP001342631">
    <property type="component" value="Unassembled WGS sequence"/>
</dbReference>
<comment type="caution">
    <text evidence="3">The sequence shown here is derived from an EMBL/GenBank/DDBJ whole genome shotgun (WGS) entry which is preliminary data.</text>
</comment>
<feature type="domain" description="Glycosyltransferase family 28 N-terminal" evidence="1">
    <location>
        <begin position="3"/>
        <end position="137"/>
    </location>
</feature>
<dbReference type="RefSeq" id="WP_338273490.1">
    <property type="nucleotide sequence ID" value="NZ_BTTX01000001.1"/>
</dbReference>
<dbReference type="CDD" id="cd03784">
    <property type="entry name" value="GT1_Gtf-like"/>
    <property type="match status" value="1"/>
</dbReference>
<organism evidence="3 4">
    <name type="scientific">Corallococcus caeni</name>
    <dbReference type="NCBI Taxonomy" id="3082388"/>
    <lineage>
        <taxon>Bacteria</taxon>
        <taxon>Pseudomonadati</taxon>
        <taxon>Myxococcota</taxon>
        <taxon>Myxococcia</taxon>
        <taxon>Myxococcales</taxon>
        <taxon>Cystobacterineae</taxon>
        <taxon>Myxococcaceae</taxon>
        <taxon>Corallococcus</taxon>
    </lineage>
</organism>
<dbReference type="SUPFAM" id="SSF53756">
    <property type="entry name" value="UDP-Glycosyltransferase/glycogen phosphorylase"/>
    <property type="match status" value="1"/>
</dbReference>
<dbReference type="PANTHER" id="PTHR48050">
    <property type="entry name" value="STEROL 3-BETA-GLUCOSYLTRANSFERASE"/>
    <property type="match status" value="1"/>
</dbReference>
<dbReference type="EMBL" id="BTTX01000001">
    <property type="protein sequence ID" value="GMU03766.1"/>
    <property type="molecule type" value="Genomic_DNA"/>
</dbReference>
<keyword evidence="4" id="KW-1185">Reference proteome</keyword>
<name>A0ABQ6QJ82_9BACT</name>
<dbReference type="InterPro" id="IPR004276">
    <property type="entry name" value="GlycoTrans_28_N"/>
</dbReference>
<evidence type="ECO:0000259" key="1">
    <source>
        <dbReference type="Pfam" id="PF03033"/>
    </source>
</evidence>
<dbReference type="InterPro" id="IPR010610">
    <property type="entry name" value="EryCIII-like_C"/>
</dbReference>
<dbReference type="Pfam" id="PF06722">
    <property type="entry name" value="EryCIII-like_C"/>
    <property type="match status" value="1"/>
</dbReference>
<dbReference type="InterPro" id="IPR050426">
    <property type="entry name" value="Glycosyltransferase_28"/>
</dbReference>
<proteinExistence type="predicted"/>
<protein>
    <submittedName>
        <fullName evidence="3">Glycosyltransferase</fullName>
    </submittedName>
</protein>
<evidence type="ECO:0000259" key="2">
    <source>
        <dbReference type="Pfam" id="PF06722"/>
    </source>
</evidence>
<gene>
    <name evidence="3" type="ORF">ASNO1_00180</name>
</gene>
<dbReference type="Gene3D" id="3.40.50.2000">
    <property type="entry name" value="Glycogen Phosphorylase B"/>
    <property type="match status" value="2"/>
</dbReference>